<dbReference type="AlphaFoldDB" id="A0A3M7MEA2"/>
<dbReference type="InterPro" id="IPR019350">
    <property type="entry name" value="RNA_pol_I-sp_TIF_RRN6-like"/>
</dbReference>
<evidence type="ECO:0000313" key="3">
    <source>
        <dbReference type="Proteomes" id="UP000265663"/>
    </source>
</evidence>
<evidence type="ECO:0000259" key="1">
    <source>
        <dbReference type="Pfam" id="PF10214"/>
    </source>
</evidence>
<dbReference type="PANTHER" id="PTHR28221:SF2">
    <property type="entry name" value="RNA POLYMERASE I-SPECIFIC TRANSCRIPTION INITIATION FACTOR RRN6"/>
    <property type="match status" value="1"/>
</dbReference>
<accession>A0A3M7MEA2</accession>
<dbReference type="GO" id="GO:0042790">
    <property type="term" value="P:nucleolar large rRNA transcription by RNA polymerase I"/>
    <property type="evidence" value="ECO:0007669"/>
    <property type="project" value="TreeGrafter"/>
</dbReference>
<sequence length="656" mass="73081">MADTSLTHVNYGHPGTASYHLENRNWAFARQYTTLQLKRIRTTTSIQSATTLATAPARFPLPRTSATRTVLRTHAKALVKSNPHLSPALGLLPSLALLSAAVSSTAAAYDPLVGTLLSFGSITLANRYETPRRVAALATGEAGNILQLAILNTEVYDWGQGEKTWVEGPTLKDAQNGYWNEEAAPIQQICFAQSGDKSCLLAVRLPTRTVLLRPIYHRQARLVPSSPFYHLPTSVVEPHPVITVQQKDTGGSPHVDFAFNPDHQLQFAIVDQNRTWSVWDIHHRRKGDRYTSSLLARGRINEPEDNDTSSQDGWARILWVADLRTLLVCNRRHLGIVSIQDRSHVYHSCSNIIGQRSTDWILDVKKHPKDRSQFFVLTSSKLALMVVTMSSEAGAGVDKAMVTMLASWKHYRSTEDFTLQMEVQLLSDEGESQRFNEQRSLLTWLIESFVIVYSAVNKLAQVHSFSQSLLSSSTPITCSDPSLVNLGLDQTATISKLHIQPMRGEGMRTDMCFFRLFVTQFNGDLQELVLYSTSVGSTGSDKVVEDFERSTIKLLRAGLSKTALVDEEADFVVANRLAVAGSPSPRIAPQMPRFRPTSEDVPMRYLRDQRLMISSLMWPETASDTSDWADVVQTTNEVEQKLIGGLDYISRPLSTL</sequence>
<keyword evidence="3" id="KW-1185">Reference proteome</keyword>
<dbReference type="GO" id="GO:0001163">
    <property type="term" value="F:RNA polymerase I transcription regulatory region sequence-specific DNA binding"/>
    <property type="evidence" value="ECO:0007669"/>
    <property type="project" value="TreeGrafter"/>
</dbReference>
<name>A0A3M7MEA2_9PLEO</name>
<dbReference type="GO" id="GO:0070860">
    <property type="term" value="C:RNA polymerase I core factor complex"/>
    <property type="evidence" value="ECO:0007669"/>
    <property type="project" value="TreeGrafter"/>
</dbReference>
<reference evidence="2 3" key="1">
    <citation type="journal article" date="2014" name="PLoS ONE">
        <title>De novo Genome Assembly of the Fungal Plant Pathogen Pyrenophora semeniperda.</title>
        <authorList>
            <person name="Soliai M.M."/>
            <person name="Meyer S.E."/>
            <person name="Udall J.A."/>
            <person name="Elzinga D.E."/>
            <person name="Hermansen R.A."/>
            <person name="Bodily P.M."/>
            <person name="Hart A.A."/>
            <person name="Coleman C.E."/>
        </authorList>
    </citation>
    <scope>NUCLEOTIDE SEQUENCE [LARGE SCALE GENOMIC DNA]</scope>
    <source>
        <strain evidence="2 3">CCB06</strain>
        <tissue evidence="2">Mycelium</tissue>
    </source>
</reference>
<dbReference type="PANTHER" id="PTHR28221">
    <property type="entry name" value="RNA POLYMERASE I-SPECIFIC TRANSCRIPTION INITIATION FACTOR RRN6"/>
    <property type="match status" value="1"/>
</dbReference>
<evidence type="ECO:0000313" key="2">
    <source>
        <dbReference type="EMBL" id="RMZ72772.1"/>
    </source>
</evidence>
<gene>
    <name evidence="2" type="ORF">GMOD_00007798</name>
</gene>
<feature type="domain" description="RRN6 beta-propeller" evidence="1">
    <location>
        <begin position="110"/>
        <end position="485"/>
    </location>
</feature>
<dbReference type="InterPro" id="IPR048535">
    <property type="entry name" value="RRN6_beta-prop"/>
</dbReference>
<dbReference type="OrthoDB" id="4090074at2759"/>
<organism evidence="2 3">
    <name type="scientific">Pyrenophora seminiperda CCB06</name>
    <dbReference type="NCBI Taxonomy" id="1302712"/>
    <lineage>
        <taxon>Eukaryota</taxon>
        <taxon>Fungi</taxon>
        <taxon>Dikarya</taxon>
        <taxon>Ascomycota</taxon>
        <taxon>Pezizomycotina</taxon>
        <taxon>Dothideomycetes</taxon>
        <taxon>Pleosporomycetidae</taxon>
        <taxon>Pleosporales</taxon>
        <taxon>Pleosporineae</taxon>
        <taxon>Pleosporaceae</taxon>
        <taxon>Pyrenophora</taxon>
    </lineage>
</organism>
<dbReference type="GO" id="GO:0001179">
    <property type="term" value="F:RNA polymerase I general transcription initiation factor binding"/>
    <property type="evidence" value="ECO:0007669"/>
    <property type="project" value="TreeGrafter"/>
</dbReference>
<dbReference type="Proteomes" id="UP000265663">
    <property type="component" value="Unassembled WGS sequence"/>
</dbReference>
<protein>
    <recommendedName>
        <fullName evidence="1">RRN6 beta-propeller domain-containing protein</fullName>
    </recommendedName>
</protein>
<proteinExistence type="predicted"/>
<dbReference type="Pfam" id="PF10214">
    <property type="entry name" value="Rrn6_beta-prop"/>
    <property type="match status" value="1"/>
</dbReference>
<dbReference type="EMBL" id="KE747833">
    <property type="protein sequence ID" value="RMZ72772.1"/>
    <property type="molecule type" value="Genomic_DNA"/>
</dbReference>